<dbReference type="InterPro" id="IPR014729">
    <property type="entry name" value="Rossmann-like_a/b/a_fold"/>
</dbReference>
<organism evidence="3 4">
    <name type="scientific">Pseudozobellia thermophila</name>
    <dbReference type="NCBI Taxonomy" id="192903"/>
    <lineage>
        <taxon>Bacteria</taxon>
        <taxon>Pseudomonadati</taxon>
        <taxon>Bacteroidota</taxon>
        <taxon>Flavobacteriia</taxon>
        <taxon>Flavobacteriales</taxon>
        <taxon>Flavobacteriaceae</taxon>
        <taxon>Pseudozobellia</taxon>
    </lineage>
</organism>
<dbReference type="STRING" id="192903.SAMN04488513_10441"/>
<dbReference type="RefSeq" id="WP_072994082.1">
    <property type="nucleotide sequence ID" value="NZ_FQYU01000004.1"/>
</dbReference>
<dbReference type="PANTHER" id="PTHR46268">
    <property type="entry name" value="STRESS RESPONSE PROTEIN NHAX"/>
    <property type="match status" value="1"/>
</dbReference>
<dbReference type="Pfam" id="PF00582">
    <property type="entry name" value="Usp"/>
    <property type="match status" value="1"/>
</dbReference>
<protein>
    <submittedName>
        <fullName evidence="3">Nucleotide-binding universal stress protein, UspA family</fullName>
    </submittedName>
</protein>
<dbReference type="InterPro" id="IPR006015">
    <property type="entry name" value="Universal_stress_UspA"/>
</dbReference>
<dbReference type="CDD" id="cd00293">
    <property type="entry name" value="USP-like"/>
    <property type="match status" value="1"/>
</dbReference>
<evidence type="ECO:0000313" key="4">
    <source>
        <dbReference type="Proteomes" id="UP000184543"/>
    </source>
</evidence>
<dbReference type="PANTHER" id="PTHR46268:SF6">
    <property type="entry name" value="UNIVERSAL STRESS PROTEIN UP12"/>
    <property type="match status" value="1"/>
</dbReference>
<feature type="domain" description="UspA" evidence="2">
    <location>
        <begin position="1"/>
        <end position="147"/>
    </location>
</feature>
<comment type="similarity">
    <text evidence="1">Belongs to the universal stress protein A family.</text>
</comment>
<sequence>MKKILLPTDFSNNAWNAIFTAVKLYTDVKCRFYLLHAYEPGALNLLGRKGQQRLGVLYDSLSEYSRQELDKVMDYLDKNHHNPKHSFEPLSKSDTLEEAVEGVIAEKDIDLVCMGTQGATGAKKVFMGSNTVKVLNKINNTPVLVVPDEYDFKRLKSLALPTDFTKKYEKYQLLPLTELASLWNTNVQVVHVAIEFALNDQQLVNQKLLKERLNDLEVTFYNIDFEIDVAHTLEKFAQDIEVDMLALIRYHHSFWEKIIGEPVVKKMTFHAKVPLLVLPE</sequence>
<accession>A0A1M6IM70</accession>
<evidence type="ECO:0000259" key="2">
    <source>
        <dbReference type="Pfam" id="PF00582"/>
    </source>
</evidence>
<gene>
    <name evidence="3" type="ORF">SAMN04488513_10441</name>
</gene>
<dbReference type="InterPro" id="IPR006016">
    <property type="entry name" value="UspA"/>
</dbReference>
<dbReference type="SUPFAM" id="SSF52402">
    <property type="entry name" value="Adenine nucleotide alpha hydrolases-like"/>
    <property type="match status" value="2"/>
</dbReference>
<dbReference type="AlphaFoldDB" id="A0A1M6IM70"/>
<keyword evidence="4" id="KW-1185">Reference proteome</keyword>
<reference evidence="4" key="1">
    <citation type="submission" date="2016-11" db="EMBL/GenBank/DDBJ databases">
        <authorList>
            <person name="Varghese N."/>
            <person name="Submissions S."/>
        </authorList>
    </citation>
    <scope>NUCLEOTIDE SEQUENCE [LARGE SCALE GENOMIC DNA]</scope>
    <source>
        <strain evidence="4">DSM 19858</strain>
    </source>
</reference>
<name>A0A1M6IM70_9FLAO</name>
<proteinExistence type="inferred from homology"/>
<dbReference type="Gene3D" id="3.40.50.620">
    <property type="entry name" value="HUPs"/>
    <property type="match status" value="2"/>
</dbReference>
<evidence type="ECO:0000256" key="1">
    <source>
        <dbReference type="ARBA" id="ARBA00008791"/>
    </source>
</evidence>
<dbReference type="EMBL" id="FQYU01000004">
    <property type="protein sequence ID" value="SHJ35473.1"/>
    <property type="molecule type" value="Genomic_DNA"/>
</dbReference>
<dbReference type="PRINTS" id="PR01438">
    <property type="entry name" value="UNVRSLSTRESS"/>
</dbReference>
<dbReference type="OrthoDB" id="9788959at2"/>
<evidence type="ECO:0000313" key="3">
    <source>
        <dbReference type="EMBL" id="SHJ35473.1"/>
    </source>
</evidence>
<dbReference type="Proteomes" id="UP000184543">
    <property type="component" value="Unassembled WGS sequence"/>
</dbReference>